<gene>
    <name evidence="1" type="ordered locus">AMED_8767</name>
</gene>
<dbReference type="GeneID" id="92876367"/>
<organism evidence="1 2">
    <name type="scientific">Amycolatopsis mediterranei (strain U-32)</name>
    <dbReference type="NCBI Taxonomy" id="749927"/>
    <lineage>
        <taxon>Bacteria</taxon>
        <taxon>Bacillati</taxon>
        <taxon>Actinomycetota</taxon>
        <taxon>Actinomycetes</taxon>
        <taxon>Pseudonocardiales</taxon>
        <taxon>Pseudonocardiaceae</taxon>
        <taxon>Amycolatopsis</taxon>
    </lineage>
</organism>
<evidence type="ECO:0008006" key="3">
    <source>
        <dbReference type="Google" id="ProtNLM"/>
    </source>
</evidence>
<dbReference type="AlphaFoldDB" id="A0A0H3DHT8"/>
<dbReference type="KEGG" id="amd:AMED_8767"/>
<dbReference type="EMBL" id="CP002000">
    <property type="protein sequence ID" value="ADJ50460.1"/>
    <property type="molecule type" value="Genomic_DNA"/>
</dbReference>
<accession>A0A0H3DHT8</accession>
<name>A0A0H3DHT8_AMYMU</name>
<dbReference type="PATRIC" id="fig|749927.5.peg.9101"/>
<protein>
    <recommendedName>
        <fullName evidence="3">GIY-YIG domain-containing protein</fullName>
    </recommendedName>
</protein>
<dbReference type="Proteomes" id="UP000000328">
    <property type="component" value="Chromosome"/>
</dbReference>
<dbReference type="RefSeq" id="WP_013230487.1">
    <property type="nucleotide sequence ID" value="NC_014318.1"/>
</dbReference>
<proteinExistence type="predicted"/>
<reference evidence="1 2" key="1">
    <citation type="journal article" date="2010" name="Cell Res.">
        <title>Complete genome sequence of the rifamycin SV-producing Amycolatopsis mediterranei U32 revealed its genetic characteristics in phylogeny and metabolism.</title>
        <authorList>
            <person name="Zhao W."/>
            <person name="Zhong Y."/>
            <person name="Yuan H."/>
            <person name="Wang J."/>
            <person name="Zheng H."/>
            <person name="Wang Y."/>
            <person name="Cen X."/>
            <person name="Xu F."/>
            <person name="Bai J."/>
            <person name="Han X."/>
            <person name="Lu G."/>
            <person name="Zhu Y."/>
            <person name="Shao Z."/>
            <person name="Yan H."/>
            <person name="Li C."/>
            <person name="Peng N."/>
            <person name="Zhang Z."/>
            <person name="Zhang Y."/>
            <person name="Lin W."/>
            <person name="Fan Y."/>
            <person name="Qin Z."/>
            <person name="Hu Y."/>
            <person name="Zhu B."/>
            <person name="Wang S."/>
            <person name="Ding X."/>
            <person name="Zhao G.P."/>
        </authorList>
    </citation>
    <scope>NUCLEOTIDE SEQUENCE [LARGE SCALE GENOMIC DNA]</scope>
    <source>
        <strain evidence="2">U-32</strain>
    </source>
</reference>
<evidence type="ECO:0000313" key="2">
    <source>
        <dbReference type="Proteomes" id="UP000000328"/>
    </source>
</evidence>
<sequence>MFNSTRDAITELIGSKTGGQSRTVRTDMLDDIRGGVGVYVTESADGRTLYIGSVYRPNNPLGIRAHLREHLGRAENSGWAKITIFPMAGRVAERDVRQVEGIIAIWLVPAQGHAWPRVRRS</sequence>
<dbReference type="HOGENOM" id="CLU_2033207_0_0_11"/>
<evidence type="ECO:0000313" key="1">
    <source>
        <dbReference type="EMBL" id="ADJ50460.1"/>
    </source>
</evidence>